<evidence type="ECO:0000259" key="1">
    <source>
        <dbReference type="Pfam" id="PF23859"/>
    </source>
</evidence>
<dbReference type="RefSeq" id="WP_046765354.1">
    <property type="nucleotide sequence ID" value="NZ_LBIC01000010.1"/>
</dbReference>
<reference evidence="2 3" key="1">
    <citation type="submission" date="2015-04" db="EMBL/GenBank/DDBJ databases">
        <title>Genome sequence of aromatic hydrocarbons-degrading Sphingobium chungbukense DJ77.</title>
        <authorList>
            <person name="Kim Y.-C."/>
            <person name="Chae J.-C."/>
        </authorList>
    </citation>
    <scope>NUCLEOTIDE SEQUENCE [LARGE SCALE GENOMIC DNA]</scope>
    <source>
        <strain evidence="2 3">DJ77</strain>
    </source>
</reference>
<dbReference type="InterPro" id="IPR036511">
    <property type="entry name" value="TGT-like_sf"/>
</dbReference>
<dbReference type="Pfam" id="PF23859">
    <property type="entry name" value="DpdA"/>
    <property type="match status" value="1"/>
</dbReference>
<protein>
    <recommendedName>
        <fullName evidence="1">DeoxyPurine in DNA protein A domain-containing protein</fullName>
    </recommendedName>
</protein>
<dbReference type="PATRIC" id="fig|56193.3.peg.4169"/>
<name>A0A0M3AJL5_9SPHN</name>
<dbReference type="STRING" id="56193.YP76_19820"/>
<dbReference type="AlphaFoldDB" id="A0A0M3AJL5"/>
<feature type="domain" description="DeoxyPurine in DNA protein A" evidence="1">
    <location>
        <begin position="72"/>
        <end position="277"/>
    </location>
</feature>
<dbReference type="InterPro" id="IPR055645">
    <property type="entry name" value="DpdA"/>
</dbReference>
<gene>
    <name evidence="2" type="ORF">YP76_19820</name>
</gene>
<dbReference type="GO" id="GO:0006400">
    <property type="term" value="P:tRNA modification"/>
    <property type="evidence" value="ECO:0007669"/>
    <property type="project" value="InterPro"/>
</dbReference>
<dbReference type="SUPFAM" id="SSF51713">
    <property type="entry name" value="tRNA-guanine transglycosylase"/>
    <property type="match status" value="1"/>
</dbReference>
<keyword evidence="3" id="KW-1185">Reference proteome</keyword>
<dbReference type="EMBL" id="LBIC01000010">
    <property type="protein sequence ID" value="KKW90262.1"/>
    <property type="molecule type" value="Genomic_DNA"/>
</dbReference>
<dbReference type="Gene3D" id="3.20.20.105">
    <property type="entry name" value="Queuine tRNA-ribosyltransferase-like"/>
    <property type="match status" value="1"/>
</dbReference>
<evidence type="ECO:0000313" key="2">
    <source>
        <dbReference type="EMBL" id="KKW90262.1"/>
    </source>
</evidence>
<evidence type="ECO:0000313" key="3">
    <source>
        <dbReference type="Proteomes" id="UP000033874"/>
    </source>
</evidence>
<comment type="caution">
    <text evidence="2">The sequence shown here is derived from an EMBL/GenBank/DDBJ whole genome shotgun (WGS) entry which is preliminary data.</text>
</comment>
<proteinExistence type="predicted"/>
<dbReference type="Proteomes" id="UP000033874">
    <property type="component" value="Unassembled WGS sequence"/>
</dbReference>
<sequence>MNTPSSNAAPISIIVGLPHLADGALLRRARELQQPVLVSANALSRWSKKRGVREWIGWNTRPLENAHDLHSLCLDSAGFSAMATYGSYPWTIDDYIRLAGSHPFLWWAALDYCVEQEVAGDRDEVLDRISRTIRANIECRLRADDAGIAYSFMPVIQGRHPRDYQRCAEALSLTIERARLVGVGSMCRRPIHGPDGLIAVVDHLDRVLPRFVRLHLFGVKGDAIPYLTAFSHRVESLDSQAYGVSARNAARRQGRPKTDRLVADHMAHWLQRQHSRLGQRPRFLPVQPEILTQPQPADRWERAIAQARAEIRDLIETGDLDHDEITISWIEQWAADIYREAQAG</sequence>
<accession>A0A0M3AJL5</accession>
<organism evidence="2 3">
    <name type="scientific">Sphingobium chungbukense</name>
    <dbReference type="NCBI Taxonomy" id="56193"/>
    <lineage>
        <taxon>Bacteria</taxon>
        <taxon>Pseudomonadati</taxon>
        <taxon>Pseudomonadota</taxon>
        <taxon>Alphaproteobacteria</taxon>
        <taxon>Sphingomonadales</taxon>
        <taxon>Sphingomonadaceae</taxon>
        <taxon>Sphingobium</taxon>
    </lineage>
</organism>